<proteinExistence type="predicted"/>
<dbReference type="InterPro" id="IPR023577">
    <property type="entry name" value="CYTH_domain"/>
</dbReference>
<dbReference type="SMART" id="SM01118">
    <property type="entry name" value="CYTH"/>
    <property type="match status" value="1"/>
</dbReference>
<dbReference type="CDD" id="cd07374">
    <property type="entry name" value="CYTH-like_Pase"/>
    <property type="match status" value="1"/>
</dbReference>
<name>A0ABW5WBH2_9PSEU</name>
<dbReference type="EMBL" id="JBHUOF010000019">
    <property type="protein sequence ID" value="MFD2800586.1"/>
    <property type="molecule type" value="Genomic_DNA"/>
</dbReference>
<gene>
    <name evidence="2" type="ORF">ACFS2C_14405</name>
</gene>
<dbReference type="PROSITE" id="PS51707">
    <property type="entry name" value="CYTH"/>
    <property type="match status" value="1"/>
</dbReference>
<protein>
    <submittedName>
        <fullName evidence="2">CYTH domain-containing protein</fullName>
    </submittedName>
</protein>
<evidence type="ECO:0000313" key="2">
    <source>
        <dbReference type="EMBL" id="MFD2800586.1"/>
    </source>
</evidence>
<dbReference type="Proteomes" id="UP001597478">
    <property type="component" value="Unassembled WGS sequence"/>
</dbReference>
<dbReference type="SUPFAM" id="SSF55154">
    <property type="entry name" value="CYTH-like phosphatases"/>
    <property type="match status" value="1"/>
</dbReference>
<dbReference type="Gene3D" id="2.40.320.10">
    <property type="entry name" value="Hypothetical Protein Pfu-838710-001"/>
    <property type="match status" value="1"/>
</dbReference>
<dbReference type="Pfam" id="PF01928">
    <property type="entry name" value="CYTH"/>
    <property type="match status" value="1"/>
</dbReference>
<organism evidence="2 3">
    <name type="scientific">Prauserella oleivorans</name>
    <dbReference type="NCBI Taxonomy" id="1478153"/>
    <lineage>
        <taxon>Bacteria</taxon>
        <taxon>Bacillati</taxon>
        <taxon>Actinomycetota</taxon>
        <taxon>Actinomycetes</taxon>
        <taxon>Pseudonocardiales</taxon>
        <taxon>Pseudonocardiaceae</taxon>
        <taxon>Prauserella</taxon>
    </lineage>
</organism>
<keyword evidence="3" id="KW-1185">Reference proteome</keyword>
<accession>A0ABW5WBH2</accession>
<comment type="caution">
    <text evidence="2">The sequence shown here is derived from an EMBL/GenBank/DDBJ whole genome shotgun (WGS) entry which is preliminary data.</text>
</comment>
<dbReference type="InterPro" id="IPR033469">
    <property type="entry name" value="CYTH-like_dom_sf"/>
</dbReference>
<evidence type="ECO:0000259" key="1">
    <source>
        <dbReference type="PROSITE" id="PS51707"/>
    </source>
</evidence>
<feature type="domain" description="CYTH" evidence="1">
    <location>
        <begin position="10"/>
        <end position="209"/>
    </location>
</feature>
<dbReference type="RefSeq" id="WP_377392323.1">
    <property type="nucleotide sequence ID" value="NZ_JBHSAN010000028.1"/>
</dbReference>
<sequence length="210" mass="23075">MAEHRRETSMIEREAKFELELDALVPRLDGVGPVTRQEGPVKAVLEATYYDTHDYRLLGSGITLRRRTGGGDAGWHLKLPVATGHREELAAPLGDAGEPAPESLLDRVRDRLGDDPLLPVARITTTRYSYELLDAADTPLATLVDDHVTAETAGRHVSRDAWRELEVELAPATDESLLDTVSEALRAAGVQPSRWPSKLRRVLGAHLPLP</sequence>
<evidence type="ECO:0000313" key="3">
    <source>
        <dbReference type="Proteomes" id="UP001597478"/>
    </source>
</evidence>
<reference evidence="3" key="1">
    <citation type="journal article" date="2019" name="Int. J. Syst. Evol. Microbiol.">
        <title>The Global Catalogue of Microorganisms (GCM) 10K type strain sequencing project: providing services to taxonomists for standard genome sequencing and annotation.</title>
        <authorList>
            <consortium name="The Broad Institute Genomics Platform"/>
            <consortium name="The Broad Institute Genome Sequencing Center for Infectious Disease"/>
            <person name="Wu L."/>
            <person name="Ma J."/>
        </authorList>
    </citation>
    <scope>NUCLEOTIDE SEQUENCE [LARGE SCALE GENOMIC DNA]</scope>
    <source>
        <strain evidence="3">IBRC-M 10906</strain>
    </source>
</reference>